<feature type="compositionally biased region" description="Acidic residues" evidence="1">
    <location>
        <begin position="192"/>
        <end position="202"/>
    </location>
</feature>
<keyword evidence="4" id="KW-1185">Reference proteome</keyword>
<feature type="compositionally biased region" description="Acidic residues" evidence="1">
    <location>
        <begin position="103"/>
        <end position="121"/>
    </location>
</feature>
<protein>
    <recommendedName>
        <fullName evidence="5">Dentin sialophosphoprotein-like</fullName>
    </recommendedName>
</protein>
<comment type="caution">
    <text evidence="3">The sequence shown here is derived from an EMBL/GenBank/DDBJ whole genome shotgun (WGS) entry which is preliminary data.</text>
</comment>
<feature type="region of interest" description="Disordered" evidence="1">
    <location>
        <begin position="177"/>
        <end position="272"/>
    </location>
</feature>
<keyword evidence="2" id="KW-0732">Signal</keyword>
<dbReference type="OrthoDB" id="10443233at2759"/>
<accession>A0A8T3CEY9</accession>
<name>A0A8T3CEY9_9TELE</name>
<reference evidence="3" key="1">
    <citation type="submission" date="2021-01" db="EMBL/GenBank/DDBJ databases">
        <authorList>
            <person name="Zahm M."/>
            <person name="Roques C."/>
            <person name="Cabau C."/>
            <person name="Klopp C."/>
            <person name="Donnadieu C."/>
            <person name="Jouanno E."/>
            <person name="Lampietro C."/>
            <person name="Louis A."/>
            <person name="Herpin A."/>
            <person name="Echchiki A."/>
            <person name="Berthelot C."/>
            <person name="Parey E."/>
            <person name="Roest-Crollius H."/>
            <person name="Braasch I."/>
            <person name="Postlethwait J."/>
            <person name="Bobe J."/>
            <person name="Montfort J."/>
            <person name="Bouchez O."/>
            <person name="Begum T."/>
            <person name="Mejri S."/>
            <person name="Adams A."/>
            <person name="Chen W.-J."/>
            <person name="Guiguen Y."/>
        </authorList>
    </citation>
    <scope>NUCLEOTIDE SEQUENCE</scope>
    <source>
        <tissue evidence="3">Blood</tissue>
    </source>
</reference>
<sequence length="272" mass="30033">MKLTVLICLLGAAFSSPIFQRDILDETVAETGLDVNNTFNEDHVSENQTLEREILDGFVSQPNTIVQRDVLDDIAPLTATVPMSTATNNVTEIQTQTQTPSSDESDSEPDSSPENTSEDTTSESIETTSEDKTSEETENNYVEMTDPDGNGDMRDDSRGSEENTRRHWLQVFNINLKSEEDSVASQDTSEQTSEEDSQDSDSESQASDSMESVESQESPESQGQSQSQECTDAVTDTDCDSTDRSISLRDDGHVPSQDLLNPDDNQVENHLW</sequence>
<feature type="region of interest" description="Disordered" evidence="1">
    <location>
        <begin position="85"/>
        <end position="165"/>
    </location>
</feature>
<dbReference type="AlphaFoldDB" id="A0A8T3CEY9"/>
<dbReference type="Proteomes" id="UP000829720">
    <property type="component" value="Unassembled WGS sequence"/>
</dbReference>
<organism evidence="3 4">
    <name type="scientific">Albula goreensis</name>
    <dbReference type="NCBI Taxonomy" id="1534307"/>
    <lineage>
        <taxon>Eukaryota</taxon>
        <taxon>Metazoa</taxon>
        <taxon>Chordata</taxon>
        <taxon>Craniata</taxon>
        <taxon>Vertebrata</taxon>
        <taxon>Euteleostomi</taxon>
        <taxon>Actinopterygii</taxon>
        <taxon>Neopterygii</taxon>
        <taxon>Teleostei</taxon>
        <taxon>Albuliformes</taxon>
        <taxon>Albulidae</taxon>
        <taxon>Albula</taxon>
    </lineage>
</organism>
<evidence type="ECO:0000313" key="3">
    <source>
        <dbReference type="EMBL" id="KAI1883573.1"/>
    </source>
</evidence>
<evidence type="ECO:0000256" key="1">
    <source>
        <dbReference type="SAM" id="MobiDB-lite"/>
    </source>
</evidence>
<evidence type="ECO:0008006" key="5">
    <source>
        <dbReference type="Google" id="ProtNLM"/>
    </source>
</evidence>
<proteinExistence type="predicted"/>
<evidence type="ECO:0000256" key="2">
    <source>
        <dbReference type="SAM" id="SignalP"/>
    </source>
</evidence>
<dbReference type="EMBL" id="JAERUA010000023">
    <property type="protein sequence ID" value="KAI1883573.1"/>
    <property type="molecule type" value="Genomic_DNA"/>
</dbReference>
<feature type="signal peptide" evidence="2">
    <location>
        <begin position="1"/>
        <end position="15"/>
    </location>
</feature>
<feature type="compositionally biased region" description="Low complexity" evidence="1">
    <location>
        <begin position="203"/>
        <end position="229"/>
    </location>
</feature>
<feature type="compositionally biased region" description="Basic and acidic residues" evidence="1">
    <location>
        <begin position="151"/>
        <end position="165"/>
    </location>
</feature>
<feature type="compositionally biased region" description="Basic and acidic residues" evidence="1">
    <location>
        <begin position="241"/>
        <end position="253"/>
    </location>
</feature>
<evidence type="ECO:0000313" key="4">
    <source>
        <dbReference type="Proteomes" id="UP000829720"/>
    </source>
</evidence>
<feature type="chain" id="PRO_5035921372" description="Dentin sialophosphoprotein-like" evidence="2">
    <location>
        <begin position="16"/>
        <end position="272"/>
    </location>
</feature>
<gene>
    <name evidence="3" type="ORF">AGOR_G00232970</name>
</gene>